<keyword evidence="4" id="KW-0812">Transmembrane</keyword>
<feature type="transmembrane region" description="Helical" evidence="4">
    <location>
        <begin position="193"/>
        <end position="211"/>
    </location>
</feature>
<keyword evidence="3" id="KW-0804">Transcription</keyword>
<dbReference type="OrthoDB" id="6283866at2"/>
<keyword evidence="2" id="KW-0238">DNA-binding</keyword>
<dbReference type="Gene3D" id="1.10.10.60">
    <property type="entry name" value="Homeodomain-like"/>
    <property type="match status" value="2"/>
</dbReference>
<keyword evidence="7" id="KW-1185">Reference proteome</keyword>
<dbReference type="EMBL" id="LCTZ01000002">
    <property type="protein sequence ID" value="KQC29093.1"/>
    <property type="molecule type" value="Genomic_DNA"/>
</dbReference>
<proteinExistence type="predicted"/>
<feature type="domain" description="HTH araC/xylS-type" evidence="5">
    <location>
        <begin position="244"/>
        <end position="345"/>
    </location>
</feature>
<dbReference type="PANTHER" id="PTHR43280:SF34">
    <property type="entry name" value="ARAC-FAMILY TRANSCRIPTIONAL REGULATOR"/>
    <property type="match status" value="1"/>
</dbReference>
<comment type="caution">
    <text evidence="6">The sequence shown here is derived from an EMBL/GenBank/DDBJ whole genome shotgun (WGS) entry which is preliminary data.</text>
</comment>
<reference evidence="6 7" key="1">
    <citation type="submission" date="2015-04" db="EMBL/GenBank/DDBJ databases">
        <title>Complete genome of flavobacterium.</title>
        <authorList>
            <person name="Kwon Y.M."/>
            <person name="Kim S.-J."/>
        </authorList>
    </citation>
    <scope>NUCLEOTIDE SEQUENCE [LARGE SCALE GENOMIC DNA]</scope>
    <source>
        <strain evidence="6 7">DK169</strain>
    </source>
</reference>
<keyword evidence="4" id="KW-0472">Membrane</keyword>
<feature type="transmembrane region" description="Helical" evidence="4">
    <location>
        <begin position="117"/>
        <end position="136"/>
    </location>
</feature>
<evidence type="ECO:0000259" key="5">
    <source>
        <dbReference type="PROSITE" id="PS01124"/>
    </source>
</evidence>
<dbReference type="InterPro" id="IPR018062">
    <property type="entry name" value="HTH_AraC-typ_CS"/>
</dbReference>
<dbReference type="SUPFAM" id="SSF46689">
    <property type="entry name" value="Homeodomain-like"/>
    <property type="match status" value="1"/>
</dbReference>
<dbReference type="SMART" id="SM00342">
    <property type="entry name" value="HTH_ARAC"/>
    <property type="match status" value="1"/>
</dbReference>
<name>A0A0Q0XJT0_9FLAO</name>
<dbReference type="InterPro" id="IPR009057">
    <property type="entry name" value="Homeodomain-like_sf"/>
</dbReference>
<dbReference type="InterPro" id="IPR018060">
    <property type="entry name" value="HTH_AraC"/>
</dbReference>
<organism evidence="6 7">
    <name type="scientific">Flagellimonas eckloniae</name>
    <dbReference type="NCBI Taxonomy" id="346185"/>
    <lineage>
        <taxon>Bacteria</taxon>
        <taxon>Pseudomonadati</taxon>
        <taxon>Bacteroidota</taxon>
        <taxon>Flavobacteriia</taxon>
        <taxon>Flavobacteriales</taxon>
        <taxon>Flavobacteriaceae</taxon>
        <taxon>Flagellimonas</taxon>
    </lineage>
</organism>
<protein>
    <recommendedName>
        <fullName evidence="5">HTH araC/xylS-type domain-containing protein</fullName>
    </recommendedName>
</protein>
<evidence type="ECO:0000313" key="6">
    <source>
        <dbReference type="EMBL" id="KQC29093.1"/>
    </source>
</evidence>
<dbReference type="PANTHER" id="PTHR43280">
    <property type="entry name" value="ARAC-FAMILY TRANSCRIPTIONAL REGULATOR"/>
    <property type="match status" value="1"/>
</dbReference>
<evidence type="ECO:0000256" key="4">
    <source>
        <dbReference type="SAM" id="Phobius"/>
    </source>
</evidence>
<dbReference type="AlphaFoldDB" id="A0A0Q0XJT0"/>
<feature type="transmembrane region" description="Helical" evidence="4">
    <location>
        <begin position="35"/>
        <end position="53"/>
    </location>
</feature>
<keyword evidence="4" id="KW-1133">Transmembrane helix</keyword>
<feature type="transmembrane region" description="Helical" evidence="4">
    <location>
        <begin position="94"/>
        <end position="111"/>
    </location>
</feature>
<evidence type="ECO:0000256" key="2">
    <source>
        <dbReference type="ARBA" id="ARBA00023125"/>
    </source>
</evidence>
<evidence type="ECO:0000256" key="1">
    <source>
        <dbReference type="ARBA" id="ARBA00023015"/>
    </source>
</evidence>
<gene>
    <name evidence="6" type="ORF">AAY42_03665</name>
</gene>
<feature type="transmembrane region" description="Helical" evidence="4">
    <location>
        <begin position="157"/>
        <end position="178"/>
    </location>
</feature>
<evidence type="ECO:0000256" key="3">
    <source>
        <dbReference type="ARBA" id="ARBA00023163"/>
    </source>
</evidence>
<dbReference type="GO" id="GO:0043565">
    <property type="term" value="F:sequence-specific DNA binding"/>
    <property type="evidence" value="ECO:0007669"/>
    <property type="project" value="InterPro"/>
</dbReference>
<sequence>MDTNLTLIAAGIGAVQSMLFAILIIIKKKNKKHDWLLVVWFLVFFIHLSLAISKQFQHFALQDELILNMSFLHGPLFLFYVKSLKQQVLTKLDYIHLLPFLLFLVLSILFLNKLQQVWGMIVLGPKLVSLTAYPLYVLTVVLSKPDPKEVYLQNARWIRAIAFLFLLSTGISILRMVLELSLGIQYFRFWDTTRYVVLVIIIGFFGLRYGTLYQPVSLRHKDAKKYKTSPLREYDIEKVKIDLERIFDMDKPYLNPDFSLEELANLLYIAKHHLSQILNSEMNTNFYNLVNQRRIEHSIEKIKQCTTLGLTIEGIGYECGFSSKSSFFNNFKKIVGLTPGQYIRKISTA</sequence>
<accession>A0A0Q0XJT0</accession>
<evidence type="ECO:0000313" key="7">
    <source>
        <dbReference type="Proteomes" id="UP000050827"/>
    </source>
</evidence>
<keyword evidence="1" id="KW-0805">Transcription regulation</keyword>
<feature type="transmembrane region" description="Helical" evidence="4">
    <location>
        <begin position="6"/>
        <end position="26"/>
    </location>
</feature>
<dbReference type="GO" id="GO:0003700">
    <property type="term" value="F:DNA-binding transcription factor activity"/>
    <property type="evidence" value="ECO:0007669"/>
    <property type="project" value="InterPro"/>
</dbReference>
<dbReference type="Proteomes" id="UP000050827">
    <property type="component" value="Unassembled WGS sequence"/>
</dbReference>
<feature type="transmembrane region" description="Helical" evidence="4">
    <location>
        <begin position="65"/>
        <end position="82"/>
    </location>
</feature>
<dbReference type="PROSITE" id="PS00041">
    <property type="entry name" value="HTH_ARAC_FAMILY_1"/>
    <property type="match status" value="1"/>
</dbReference>
<dbReference type="RefSeq" id="WP_055392648.1">
    <property type="nucleotide sequence ID" value="NZ_LCTZ01000002.1"/>
</dbReference>
<dbReference type="PROSITE" id="PS01124">
    <property type="entry name" value="HTH_ARAC_FAMILY_2"/>
    <property type="match status" value="1"/>
</dbReference>
<dbReference type="Pfam" id="PF12833">
    <property type="entry name" value="HTH_18"/>
    <property type="match status" value="1"/>
</dbReference>